<name>X1SDW4_9ZZZZ</name>
<dbReference type="Pfam" id="PF03452">
    <property type="entry name" value="Anp1"/>
    <property type="match status" value="1"/>
</dbReference>
<gene>
    <name evidence="1" type="ORF">S12H4_22095</name>
</gene>
<protein>
    <recommendedName>
        <fullName evidence="2">Glycosyltransferase 2-like domain-containing protein</fullName>
    </recommendedName>
</protein>
<evidence type="ECO:0000313" key="1">
    <source>
        <dbReference type="EMBL" id="GAI73605.1"/>
    </source>
</evidence>
<dbReference type="PANTHER" id="PTHR43083">
    <property type="entry name" value="MANNAN POLYMERASE II"/>
    <property type="match status" value="1"/>
</dbReference>
<proteinExistence type="predicted"/>
<organism evidence="1">
    <name type="scientific">marine sediment metagenome</name>
    <dbReference type="NCBI Taxonomy" id="412755"/>
    <lineage>
        <taxon>unclassified sequences</taxon>
        <taxon>metagenomes</taxon>
        <taxon>ecological metagenomes</taxon>
    </lineage>
</organism>
<dbReference type="InterPro" id="IPR052086">
    <property type="entry name" value="Mannan_Polymerase_Subunit"/>
</dbReference>
<sequence length="242" mass="28567">DIRVKHFAWMTPEDRKAKMKIREKVPVTGINAEHRESVFKPAHLKKWTEEVEFPSIKICTPVKNRIWCLQEFLQSVTKQDYPKEKISFLFIENDSKDETLKALVDWSKKWKKKYEKIEITSIKFQNPVPQNPSTEHQFSDQTLANLTWMRNFFLDNIGNNDYIFNLDSDVILRDSRTLRHIALSDRDIIAEIFWTRWDKLDQQLIPQVWQFGGYHISEDFLAMLRVKGTYTVGGLGACNLIS</sequence>
<evidence type="ECO:0008006" key="2">
    <source>
        <dbReference type="Google" id="ProtNLM"/>
    </source>
</evidence>
<dbReference type="Gene3D" id="3.90.550.10">
    <property type="entry name" value="Spore Coat Polysaccharide Biosynthesis Protein SpsA, Chain A"/>
    <property type="match status" value="1"/>
</dbReference>
<dbReference type="InterPro" id="IPR029044">
    <property type="entry name" value="Nucleotide-diphossugar_trans"/>
</dbReference>
<dbReference type="EMBL" id="BARW01011461">
    <property type="protein sequence ID" value="GAI73605.1"/>
    <property type="molecule type" value="Genomic_DNA"/>
</dbReference>
<reference evidence="1" key="1">
    <citation type="journal article" date="2014" name="Front. Microbiol.">
        <title>High frequency of phylogenetically diverse reductive dehalogenase-homologous genes in deep subseafloor sedimentary metagenomes.</title>
        <authorList>
            <person name="Kawai M."/>
            <person name="Futagami T."/>
            <person name="Toyoda A."/>
            <person name="Takaki Y."/>
            <person name="Nishi S."/>
            <person name="Hori S."/>
            <person name="Arai W."/>
            <person name="Tsubouchi T."/>
            <person name="Morono Y."/>
            <person name="Uchiyama I."/>
            <person name="Ito T."/>
            <person name="Fujiyama A."/>
            <person name="Inagaki F."/>
            <person name="Takami H."/>
        </authorList>
    </citation>
    <scope>NUCLEOTIDE SEQUENCE</scope>
    <source>
        <strain evidence="1">Expedition CK06-06</strain>
    </source>
</reference>
<accession>X1SDW4</accession>
<dbReference type="PANTHER" id="PTHR43083:SF6">
    <property type="entry name" value="MANNAN POLYMERASE COMPLEXES SUBUNIT MNN9"/>
    <property type="match status" value="1"/>
</dbReference>
<dbReference type="SUPFAM" id="SSF53448">
    <property type="entry name" value="Nucleotide-diphospho-sugar transferases"/>
    <property type="match status" value="1"/>
</dbReference>
<feature type="non-terminal residue" evidence="1">
    <location>
        <position position="1"/>
    </location>
</feature>
<feature type="non-terminal residue" evidence="1">
    <location>
        <position position="242"/>
    </location>
</feature>
<comment type="caution">
    <text evidence="1">The sequence shown here is derived from an EMBL/GenBank/DDBJ whole genome shotgun (WGS) entry which is preliminary data.</text>
</comment>
<dbReference type="CDD" id="cd00761">
    <property type="entry name" value="Glyco_tranf_GTA_type"/>
    <property type="match status" value="1"/>
</dbReference>
<dbReference type="AlphaFoldDB" id="X1SDW4"/>